<organism evidence="1 2">
    <name type="scientific">Klebsiella pneumoniae</name>
    <dbReference type="NCBI Taxonomy" id="573"/>
    <lineage>
        <taxon>Bacteria</taxon>
        <taxon>Pseudomonadati</taxon>
        <taxon>Pseudomonadota</taxon>
        <taxon>Gammaproteobacteria</taxon>
        <taxon>Enterobacterales</taxon>
        <taxon>Enterobacteriaceae</taxon>
        <taxon>Klebsiella/Raoultella group</taxon>
        <taxon>Klebsiella</taxon>
        <taxon>Klebsiella pneumoniae complex</taxon>
    </lineage>
</organism>
<sequence>MKRPVMLTAKRDRKNIVCLGTNAALPPSDKVMRIVGRLTAAHTWLSLYPGNKTI</sequence>
<evidence type="ECO:0000313" key="1">
    <source>
        <dbReference type="EMBL" id="SQC11356.1"/>
    </source>
</evidence>
<dbReference type="EMBL" id="UASO01000003">
    <property type="protein sequence ID" value="SQC11356.1"/>
    <property type="molecule type" value="Genomic_DNA"/>
</dbReference>
<protein>
    <submittedName>
        <fullName evidence="1">Uncharacterized protein</fullName>
    </submittedName>
</protein>
<reference evidence="1 2" key="1">
    <citation type="submission" date="2018-06" db="EMBL/GenBank/DDBJ databases">
        <authorList>
            <consortium name="Pathogen Informatics"/>
            <person name="Doyle S."/>
        </authorList>
    </citation>
    <scope>NUCLEOTIDE SEQUENCE [LARGE SCALE GENOMIC DNA]</scope>
    <source>
        <strain evidence="1 2">NCTC9645</strain>
    </source>
</reference>
<evidence type="ECO:0000313" key="2">
    <source>
        <dbReference type="Proteomes" id="UP000250675"/>
    </source>
</evidence>
<name>A0A2X3CHW9_KLEPN</name>
<gene>
    <name evidence="1" type="ORF">NCTC9645_00600</name>
</gene>
<dbReference type="AlphaFoldDB" id="A0A2X3CHW9"/>
<accession>A0A2X3CHW9</accession>
<dbReference type="Proteomes" id="UP000250675">
    <property type="component" value="Unassembled WGS sequence"/>
</dbReference>
<proteinExistence type="predicted"/>